<dbReference type="RefSeq" id="WP_129726602.1">
    <property type="nucleotide sequence ID" value="NZ_JAPCYI010000001.1"/>
</dbReference>
<evidence type="ECO:0000313" key="2">
    <source>
        <dbReference type="EMBL" id="MFB9761083.1"/>
    </source>
</evidence>
<feature type="transmembrane region" description="Helical" evidence="1">
    <location>
        <begin position="9"/>
        <end position="29"/>
    </location>
</feature>
<dbReference type="EMBL" id="JBHMAF010000187">
    <property type="protein sequence ID" value="MFB9761083.1"/>
    <property type="molecule type" value="Genomic_DNA"/>
</dbReference>
<keyword evidence="1" id="KW-0812">Transmembrane</keyword>
<reference evidence="2 3" key="1">
    <citation type="submission" date="2024-09" db="EMBL/GenBank/DDBJ databases">
        <authorList>
            <person name="Sun Q."/>
            <person name="Mori K."/>
        </authorList>
    </citation>
    <scope>NUCLEOTIDE SEQUENCE [LARGE SCALE GENOMIC DNA]</scope>
    <source>
        <strain evidence="2 3">JCM 11201</strain>
    </source>
</reference>
<keyword evidence="3" id="KW-1185">Reference proteome</keyword>
<gene>
    <name evidence="2" type="ORF">ACFFMS_22795</name>
</gene>
<dbReference type="Proteomes" id="UP001589609">
    <property type="component" value="Unassembled WGS sequence"/>
</dbReference>
<protein>
    <submittedName>
        <fullName evidence="2">Uncharacterized protein</fullName>
    </submittedName>
</protein>
<keyword evidence="1" id="KW-0472">Membrane</keyword>
<evidence type="ECO:0000256" key="1">
    <source>
        <dbReference type="SAM" id="Phobius"/>
    </source>
</evidence>
<proteinExistence type="predicted"/>
<organism evidence="2 3">
    <name type="scientific">Ectobacillus funiculus</name>
    <dbReference type="NCBI Taxonomy" id="137993"/>
    <lineage>
        <taxon>Bacteria</taxon>
        <taxon>Bacillati</taxon>
        <taxon>Bacillota</taxon>
        <taxon>Bacilli</taxon>
        <taxon>Bacillales</taxon>
        <taxon>Bacillaceae</taxon>
        <taxon>Ectobacillus</taxon>
    </lineage>
</organism>
<keyword evidence="1" id="KW-1133">Transmembrane helix</keyword>
<sequence length="70" mass="8293">MIFLCKRRTLLVNFVFAAFALIVLFYTNFMTHTLCHQKQLSDSHKTRVFRTINVCITILLISSYVEVMYK</sequence>
<accession>A0ABV5WKY7</accession>
<comment type="caution">
    <text evidence="2">The sequence shown here is derived from an EMBL/GenBank/DDBJ whole genome shotgun (WGS) entry which is preliminary data.</text>
</comment>
<feature type="transmembrane region" description="Helical" evidence="1">
    <location>
        <begin position="49"/>
        <end position="69"/>
    </location>
</feature>
<evidence type="ECO:0000313" key="3">
    <source>
        <dbReference type="Proteomes" id="UP001589609"/>
    </source>
</evidence>
<name>A0ABV5WKY7_9BACI</name>